<dbReference type="Pfam" id="PF08905">
    <property type="entry name" value="DUF1850"/>
    <property type="match status" value="1"/>
</dbReference>
<keyword evidence="1" id="KW-0472">Membrane</keyword>
<protein>
    <submittedName>
        <fullName evidence="2">DUF1850 domain-containing protein</fullName>
    </submittedName>
</protein>
<name>A0A429XU73_9BACI</name>
<evidence type="ECO:0000313" key="2">
    <source>
        <dbReference type="EMBL" id="RST71521.1"/>
    </source>
</evidence>
<dbReference type="AlphaFoldDB" id="A0A429XU73"/>
<dbReference type="OrthoDB" id="4411648at2"/>
<dbReference type="InterPro" id="IPR015001">
    <property type="entry name" value="DUF1850"/>
</dbReference>
<gene>
    <name evidence="2" type="ORF">D4T97_018695</name>
</gene>
<reference evidence="2" key="1">
    <citation type="submission" date="2018-12" db="EMBL/GenBank/DDBJ databases">
        <authorList>
            <person name="Sun L."/>
            <person name="Chen Z."/>
        </authorList>
    </citation>
    <scope>NUCLEOTIDE SEQUENCE [LARGE SCALE GENOMIC DNA]</scope>
    <source>
        <strain evidence="2">3-2-2</strain>
    </source>
</reference>
<feature type="transmembrane region" description="Helical" evidence="1">
    <location>
        <begin position="21"/>
        <end position="40"/>
    </location>
</feature>
<accession>A0A429XU73</accession>
<dbReference type="Proteomes" id="UP000287156">
    <property type="component" value="Unassembled WGS sequence"/>
</dbReference>
<keyword evidence="1" id="KW-0812">Transmembrane</keyword>
<dbReference type="EMBL" id="QYTV02000012">
    <property type="protein sequence ID" value="RST71521.1"/>
    <property type="molecule type" value="Genomic_DNA"/>
</dbReference>
<organism evidence="2 3">
    <name type="scientific">Siminovitchia acidinfaciens</name>
    <dbReference type="NCBI Taxonomy" id="2321395"/>
    <lineage>
        <taxon>Bacteria</taxon>
        <taxon>Bacillati</taxon>
        <taxon>Bacillota</taxon>
        <taxon>Bacilli</taxon>
        <taxon>Bacillales</taxon>
        <taxon>Bacillaceae</taxon>
        <taxon>Siminovitchia</taxon>
    </lineage>
</organism>
<evidence type="ECO:0000313" key="3">
    <source>
        <dbReference type="Proteomes" id="UP000287156"/>
    </source>
</evidence>
<comment type="caution">
    <text evidence="2">The sequence shown here is derived from an EMBL/GenBank/DDBJ whole genome shotgun (WGS) entry which is preliminary data.</text>
</comment>
<sequence length="173" mass="20376">MKINDLAQQRRSWLQLLLLKKSLWIFVITCLILIAAFAYYKQQSLELVLRDQEDGTEYIREKVDPGDEIIVHWRHSVERTIWEEKLKVEKDQTFTLTETRFQSFGAGVPNEKEGNVSIKDGYVVMDNLNETKPAYYWFHSQLAELTVYKNGKELLLPDDIPHHHKVEMIIEKG</sequence>
<keyword evidence="1" id="KW-1133">Transmembrane helix</keyword>
<proteinExistence type="predicted"/>
<evidence type="ECO:0000256" key="1">
    <source>
        <dbReference type="SAM" id="Phobius"/>
    </source>
</evidence>
<keyword evidence="3" id="KW-1185">Reference proteome</keyword>